<feature type="region of interest" description="Disordered" evidence="1">
    <location>
        <begin position="352"/>
        <end position="523"/>
    </location>
</feature>
<evidence type="ECO:0000313" key="2">
    <source>
        <dbReference type="EMBL" id="ALI34910.1"/>
    </source>
</evidence>
<dbReference type="RefSeq" id="WP_196817481.1">
    <property type="nucleotide sequence ID" value="NZ_CP012850.1"/>
</dbReference>
<protein>
    <submittedName>
        <fullName evidence="2">Uncharacterized protein</fullName>
    </submittedName>
</protein>
<feature type="compositionally biased region" description="Polar residues" evidence="1">
    <location>
        <begin position="352"/>
        <end position="515"/>
    </location>
</feature>
<evidence type="ECO:0000256" key="1">
    <source>
        <dbReference type="SAM" id="MobiDB-lite"/>
    </source>
</evidence>
<feature type="compositionally biased region" description="Basic and acidic residues" evidence="1">
    <location>
        <begin position="1"/>
        <end position="13"/>
    </location>
</feature>
<gene>
    <name evidence="2" type="ORF">NMY3_00701</name>
</gene>
<evidence type="ECO:0000313" key="3">
    <source>
        <dbReference type="Proteomes" id="UP000058925"/>
    </source>
</evidence>
<accession>A0A654LVT0</accession>
<sequence length="987" mass="112700">MSISESDKFRSSYEEEQEEYISNPEMDYESFALQAESENFNSNETMLPEQESMINQTEQFENEQLEESETEYQLFANELRDSDFEGMAFEFVQQLGSNFQGYTQQIGITGESEQIMASPESDNLVNGYFENSVANMVPSLESEMDSFSNYIQTQFPNGGEYETFSLLVDRYQPIQSEDFVKRFARRIAKASKGFVKRGLKKIGGAVKAVAKAGKWLVNKGIILGLRKFINFVKGNIRKILRIFVRRAIRGLPPISRPFFTKAARRIGLAEQMSPEMELQNEMVFENEQFNTFITSELEFETESMVYDAESENESEEEFNALQENENQIAEMMEEFDRQLFAFGENELNNIVNSEASNPYNPESYTPEASNPYNPESYTPEASNPYNPESYTPEASNPYNPESYTPEASNPYNPESYTPEASNPYNPESYTPEASNPYNPESYTPEASNPYNPESYTPEASNPYNPESYTPEASNPYNPESYTPEASNPYNPESYTPEASNPYNPESYTPEASNPYNPEAEMETENNHENMTLAYDNFVTNLRNDLSSFNLQYEQFAPAIITGARIAFKTIPPLRRKVINLIAQGLHKLLGKWIPKNIGDVAYKPLANILLKLMGLESSHPNQYTEQRVFAEALANTTLESLVNTFNLPQSILEGDNYTLEAEVEGIVQQAALNNFPASVVPRMGPISQSRTSLQFVSRGKYQILNRPIRIVLTPSQVNSIRLRNSLTLNRFLRQNYNWDGKSIVTIDVSVFRNLAGMARPFKILQDHFGKGRRIRITIAHLRRLYRLTRRISRLFRLSRFWSSSFPVYFIINKVSISGNLGRLSMESVAPRSSRTRGNDVRAKLDTLGRLNLSFYIDQPTINKIKSLGGTNILTGLRTMMTKMSSSSQTWLLNLLTKLRIPRFISRGIVRLLMRVARHYINRYSSSILRRVNALINTSNGLTIKLRVQLPTNFVQSIRRINPLRIPSLLKSLRRLSISILVLRGYSL</sequence>
<dbReference type="KEGG" id="taa:NMY3_00701"/>
<keyword evidence="3" id="KW-1185">Reference proteome</keyword>
<feature type="region of interest" description="Disordered" evidence="1">
    <location>
        <begin position="1"/>
        <end position="23"/>
    </location>
</feature>
<organism evidence="2 3">
    <name type="scientific">Candidatus Nitrosocosmicus oleophilus</name>
    <dbReference type="NCBI Taxonomy" id="1353260"/>
    <lineage>
        <taxon>Archaea</taxon>
        <taxon>Nitrososphaerota</taxon>
        <taxon>Nitrososphaeria</taxon>
        <taxon>Nitrososphaerales</taxon>
        <taxon>Nitrososphaeraceae</taxon>
        <taxon>Candidatus Nitrosocosmicus</taxon>
    </lineage>
</organism>
<dbReference type="AlphaFoldDB" id="A0A654LVT0"/>
<dbReference type="Proteomes" id="UP000058925">
    <property type="component" value="Chromosome"/>
</dbReference>
<proteinExistence type="predicted"/>
<dbReference type="GeneID" id="60420843"/>
<reference evidence="3" key="1">
    <citation type="submission" date="2015-10" db="EMBL/GenBank/DDBJ databases">
        <title>Niche specialization of a soil ammonia-oxidizing archaeon, Candidatus Nitrosocosmicus oleophilus.</title>
        <authorList>
            <person name="Jung M.-Y."/>
            <person name="Rhee S.-K."/>
        </authorList>
    </citation>
    <scope>NUCLEOTIDE SEQUENCE [LARGE SCALE GENOMIC DNA]</scope>
    <source>
        <strain evidence="3">MY3</strain>
    </source>
</reference>
<name>A0A654LVT0_9ARCH</name>
<dbReference type="EMBL" id="CP012850">
    <property type="protein sequence ID" value="ALI34910.1"/>
    <property type="molecule type" value="Genomic_DNA"/>
</dbReference>